<dbReference type="OrthoDB" id="5342145at2"/>
<evidence type="ECO:0000313" key="2">
    <source>
        <dbReference type="Proteomes" id="UP000193061"/>
    </source>
</evidence>
<protein>
    <recommendedName>
        <fullName evidence="3">DUF3095 domain-containing protein</fullName>
    </recommendedName>
</protein>
<proteinExistence type="predicted"/>
<dbReference type="AlphaFoldDB" id="A0A1X7A6J1"/>
<dbReference type="EMBL" id="FWFX01000018">
    <property type="protein sequence ID" value="SLN71841.1"/>
    <property type="molecule type" value="Genomic_DNA"/>
</dbReference>
<evidence type="ECO:0000313" key="1">
    <source>
        <dbReference type="EMBL" id="SLN71841.1"/>
    </source>
</evidence>
<dbReference type="InterPro" id="IPR021445">
    <property type="entry name" value="DUF3095"/>
</dbReference>
<reference evidence="1 2" key="1">
    <citation type="submission" date="2017-03" db="EMBL/GenBank/DDBJ databases">
        <authorList>
            <person name="Afonso C.L."/>
            <person name="Miller P.J."/>
            <person name="Scott M.A."/>
            <person name="Spackman E."/>
            <person name="Goraichik I."/>
            <person name="Dimitrov K.M."/>
            <person name="Suarez D.L."/>
            <person name="Swayne D.E."/>
        </authorList>
    </citation>
    <scope>NUCLEOTIDE SEQUENCE [LARGE SCALE GENOMIC DNA]</scope>
    <source>
        <strain evidence="1 2">CECT 7450</strain>
    </source>
</reference>
<name>A0A1X7A6J1_9RHOB</name>
<keyword evidence="2" id="KW-1185">Reference proteome</keyword>
<accession>A0A1X7A6J1</accession>
<organism evidence="1 2">
    <name type="scientific">Roseovarius albus</name>
    <dbReference type="NCBI Taxonomy" id="1247867"/>
    <lineage>
        <taxon>Bacteria</taxon>
        <taxon>Pseudomonadati</taxon>
        <taxon>Pseudomonadota</taxon>
        <taxon>Alphaproteobacteria</taxon>
        <taxon>Rhodobacterales</taxon>
        <taxon>Roseobacteraceae</taxon>
        <taxon>Roseovarius</taxon>
    </lineage>
</organism>
<dbReference type="Pfam" id="PF11294">
    <property type="entry name" value="DUF3095"/>
    <property type="match status" value="1"/>
</dbReference>
<sequence>MTDQPSNLNFYSDLKAFKEFSEIDNPSHFHALPDDWVLLVSDVVNSTSAIENGKYKSVNMVGAASITAVINIAGDVKLPFAFGGDGGLIAVPPDLLQSASREMTRLQAASVGLFDLSLRAAAIPVAALRDAGADTLVAKYQLSAGNDLAMFAGQGVTTADQWLKSDEIGREYALIPGAEEEFPNLEGLSCRWEPLKARNGTMLTTIIASLSKQDDSTTGFTEPIVDILDGELSNFAPAHGETLRFRFPPTGLPFEIAAASRHSKWLARTIWTHFTAFMQYFCERFSIKVGDYDGAIYRDELISNTDYRKYDGALRMVLDVSREQADKIEAYLEGEFRAGRLIYGTWRADSALMTCLLFDLSESQHVHFIDGANGGYAMAAKALKRRINERQNDQRSAVR</sequence>
<dbReference type="Proteomes" id="UP000193061">
    <property type="component" value="Unassembled WGS sequence"/>
</dbReference>
<dbReference type="RefSeq" id="WP_159454111.1">
    <property type="nucleotide sequence ID" value="NZ_FWFX01000018.1"/>
</dbReference>
<gene>
    <name evidence="1" type="ORF">ROA7450_03967</name>
</gene>
<evidence type="ECO:0008006" key="3">
    <source>
        <dbReference type="Google" id="ProtNLM"/>
    </source>
</evidence>